<dbReference type="Pfam" id="PF00582">
    <property type="entry name" value="Usp"/>
    <property type="match status" value="2"/>
</dbReference>
<name>A0A8J3YEW7_9ACTN</name>
<evidence type="ECO:0000256" key="1">
    <source>
        <dbReference type="ARBA" id="ARBA00008791"/>
    </source>
</evidence>
<protein>
    <submittedName>
        <fullName evidence="3">Universal stress protein</fullName>
    </submittedName>
</protein>
<dbReference type="InterPro" id="IPR014729">
    <property type="entry name" value="Rossmann-like_a/b/a_fold"/>
</dbReference>
<dbReference type="PRINTS" id="PR01438">
    <property type="entry name" value="UNVRSLSTRESS"/>
</dbReference>
<dbReference type="Proteomes" id="UP000652013">
    <property type="component" value="Unassembled WGS sequence"/>
</dbReference>
<gene>
    <name evidence="3" type="ORF">Sya03_60210</name>
</gene>
<evidence type="ECO:0000313" key="3">
    <source>
        <dbReference type="EMBL" id="GIJ06669.1"/>
    </source>
</evidence>
<feature type="domain" description="UspA" evidence="2">
    <location>
        <begin position="149"/>
        <end position="286"/>
    </location>
</feature>
<dbReference type="PANTHER" id="PTHR46268">
    <property type="entry name" value="STRESS RESPONSE PROTEIN NHAX"/>
    <property type="match status" value="1"/>
</dbReference>
<accession>A0A8J3YEW7</accession>
<sequence length="287" mass="29878">MTTNEIVVATDGSEPGTAAVAWAAREAHRTSSVLHVVHAYEWDWPGARFDGAREFQSMADAAAEQVLADALLTAHAVDPGLPVRHTADIGAPVRVILDASARARLLVVGSRGRGGFASLLLGSVGHRIAVHATCPVVVVRGRAADEDGPVVVGADGSQAGADAVELAFAAAASRGAELVAVRAYTPPVPPWGPDMPPLVYDPAEREAEERAALEDQLRPWRGKYPQVPVEALVTKHDAARVLVGVSHTARLVVVGDRGFGVVTGTVLGSVTSQVLHHADCPVLVARG</sequence>
<proteinExistence type="inferred from homology"/>
<dbReference type="InterPro" id="IPR006016">
    <property type="entry name" value="UspA"/>
</dbReference>
<dbReference type="AlphaFoldDB" id="A0A8J3YEW7"/>
<evidence type="ECO:0000313" key="4">
    <source>
        <dbReference type="Proteomes" id="UP000652013"/>
    </source>
</evidence>
<keyword evidence="4" id="KW-1185">Reference proteome</keyword>
<dbReference type="InterPro" id="IPR006015">
    <property type="entry name" value="Universal_stress_UspA"/>
</dbReference>
<comment type="caution">
    <text evidence="3">The sequence shown here is derived from an EMBL/GenBank/DDBJ whole genome shotgun (WGS) entry which is preliminary data.</text>
</comment>
<feature type="domain" description="UspA" evidence="2">
    <location>
        <begin position="5"/>
        <end position="140"/>
    </location>
</feature>
<dbReference type="CDD" id="cd00293">
    <property type="entry name" value="USP-like"/>
    <property type="match status" value="1"/>
</dbReference>
<dbReference type="SUPFAM" id="SSF52402">
    <property type="entry name" value="Adenine nucleotide alpha hydrolases-like"/>
    <property type="match status" value="2"/>
</dbReference>
<dbReference type="EMBL" id="BOOY01000044">
    <property type="protein sequence ID" value="GIJ06669.1"/>
    <property type="molecule type" value="Genomic_DNA"/>
</dbReference>
<organism evidence="3 4">
    <name type="scientific">Spirilliplanes yamanashiensis</name>
    <dbReference type="NCBI Taxonomy" id="42233"/>
    <lineage>
        <taxon>Bacteria</taxon>
        <taxon>Bacillati</taxon>
        <taxon>Actinomycetota</taxon>
        <taxon>Actinomycetes</taxon>
        <taxon>Micromonosporales</taxon>
        <taxon>Micromonosporaceae</taxon>
        <taxon>Spirilliplanes</taxon>
    </lineage>
</organism>
<dbReference type="RefSeq" id="WP_203941836.1">
    <property type="nucleotide sequence ID" value="NZ_BAAAGJ010000021.1"/>
</dbReference>
<comment type="similarity">
    <text evidence="1">Belongs to the universal stress protein A family.</text>
</comment>
<evidence type="ECO:0000259" key="2">
    <source>
        <dbReference type="Pfam" id="PF00582"/>
    </source>
</evidence>
<dbReference type="PANTHER" id="PTHR46268:SF6">
    <property type="entry name" value="UNIVERSAL STRESS PROTEIN UP12"/>
    <property type="match status" value="1"/>
</dbReference>
<reference evidence="3" key="1">
    <citation type="submission" date="2021-01" db="EMBL/GenBank/DDBJ databases">
        <title>Whole genome shotgun sequence of Spirilliplanes yamanashiensis NBRC 15828.</title>
        <authorList>
            <person name="Komaki H."/>
            <person name="Tamura T."/>
        </authorList>
    </citation>
    <scope>NUCLEOTIDE SEQUENCE</scope>
    <source>
        <strain evidence="3">NBRC 15828</strain>
    </source>
</reference>
<dbReference type="Gene3D" id="3.40.50.620">
    <property type="entry name" value="HUPs"/>
    <property type="match status" value="2"/>
</dbReference>